<dbReference type="GO" id="GO:0004514">
    <property type="term" value="F:nicotinate-nucleotide diphosphorylase (carboxylating) activity"/>
    <property type="evidence" value="ECO:0007669"/>
    <property type="project" value="UniProtKB-EC"/>
</dbReference>
<dbReference type="HOGENOM" id="CLU_039622_2_0_2"/>
<evidence type="ECO:0000256" key="2">
    <source>
        <dbReference type="ARBA" id="ARBA00009400"/>
    </source>
</evidence>
<name>C3N588_SACI3</name>
<evidence type="ECO:0000313" key="10">
    <source>
        <dbReference type="EMBL" id="ACP55163.1"/>
    </source>
</evidence>
<dbReference type="InterPro" id="IPR004393">
    <property type="entry name" value="NadC"/>
</dbReference>
<dbReference type="Gene3D" id="3.90.1170.20">
    <property type="entry name" value="Quinolinate phosphoribosyl transferase, N-terminal domain"/>
    <property type="match status" value="1"/>
</dbReference>
<dbReference type="Pfam" id="PF01729">
    <property type="entry name" value="QRPTase_C"/>
    <property type="match status" value="1"/>
</dbReference>
<dbReference type="GO" id="GO:0005737">
    <property type="term" value="C:cytoplasm"/>
    <property type="evidence" value="ECO:0007669"/>
    <property type="project" value="TreeGrafter"/>
</dbReference>
<dbReference type="InterPro" id="IPR002638">
    <property type="entry name" value="Quinolinate_PRibosylTrfase_C"/>
</dbReference>
<dbReference type="PANTHER" id="PTHR32179">
    <property type="entry name" value="NICOTINATE-NUCLEOTIDE PYROPHOSPHORYLASE [CARBOXYLATING]"/>
    <property type="match status" value="1"/>
</dbReference>
<dbReference type="AlphaFoldDB" id="C3N588"/>
<evidence type="ECO:0000256" key="6">
    <source>
        <dbReference type="PIRNR" id="PIRNR006250"/>
    </source>
</evidence>
<dbReference type="EMBL" id="CP001401">
    <property type="protein sequence ID" value="ACP55163.1"/>
    <property type="molecule type" value="Genomic_DNA"/>
</dbReference>
<feature type="domain" description="Quinolinate phosphoribosyl transferase N-terminal" evidence="9">
    <location>
        <begin position="41"/>
        <end position="107"/>
    </location>
</feature>
<evidence type="ECO:0000256" key="4">
    <source>
        <dbReference type="ARBA" id="ARBA00022676"/>
    </source>
</evidence>
<dbReference type="PANTHER" id="PTHR32179:SF3">
    <property type="entry name" value="NICOTINATE-NUCLEOTIDE PYROPHOSPHORYLASE [CARBOXYLATING]"/>
    <property type="match status" value="1"/>
</dbReference>
<keyword evidence="7" id="KW-1133">Transmembrane helix</keyword>
<dbReference type="GO" id="GO:0034213">
    <property type="term" value="P:quinolinate catabolic process"/>
    <property type="evidence" value="ECO:0007669"/>
    <property type="project" value="TreeGrafter"/>
</dbReference>
<keyword evidence="3 6" id="KW-0662">Pyridine nucleotide biosynthesis</keyword>
<dbReference type="SUPFAM" id="SSF51690">
    <property type="entry name" value="Nicotinate/Quinolinate PRTase C-terminal domain-like"/>
    <property type="match status" value="1"/>
</dbReference>
<evidence type="ECO:0000256" key="3">
    <source>
        <dbReference type="ARBA" id="ARBA00022642"/>
    </source>
</evidence>
<dbReference type="InterPro" id="IPR037128">
    <property type="entry name" value="Quinolinate_PRibosylTase_N_sf"/>
</dbReference>
<proteinExistence type="inferred from homology"/>
<evidence type="ECO:0000256" key="5">
    <source>
        <dbReference type="ARBA" id="ARBA00022679"/>
    </source>
</evidence>
<feature type="domain" description="Quinolinate phosphoribosyl transferase C-terminal" evidence="8">
    <location>
        <begin position="109"/>
        <end position="275"/>
    </location>
</feature>
<dbReference type="SUPFAM" id="SSF54675">
    <property type="entry name" value="Nicotinate/Quinolinate PRTase N-terminal domain-like"/>
    <property type="match status" value="1"/>
</dbReference>
<keyword evidence="7" id="KW-0812">Transmembrane</keyword>
<dbReference type="Proteomes" id="UP000002307">
    <property type="component" value="Chromosome"/>
</dbReference>
<dbReference type="InterPro" id="IPR027277">
    <property type="entry name" value="NadC/ModD"/>
</dbReference>
<gene>
    <name evidence="10" type="ordered locus">M1627_1279</name>
</gene>
<reference evidence="10 11" key="1">
    <citation type="journal article" date="2009" name="Proc. Natl. Acad. Sci. U.S.A.">
        <title>Biogeography of the Sulfolobus islandicus pan-genome.</title>
        <authorList>
            <person name="Reno M.L."/>
            <person name="Held N.L."/>
            <person name="Fields C.J."/>
            <person name="Burke P.V."/>
            <person name="Whitaker R.J."/>
        </authorList>
    </citation>
    <scope>NUCLEOTIDE SEQUENCE [LARGE SCALE GENOMIC DNA]</scope>
    <source>
        <strain evidence="10 11">M.16.27</strain>
    </source>
</reference>
<dbReference type="UniPathway" id="UPA00253">
    <property type="reaction ID" value="UER00331"/>
</dbReference>
<dbReference type="EC" id="2.4.2.19" evidence="6"/>
<evidence type="ECO:0000259" key="9">
    <source>
        <dbReference type="Pfam" id="PF02749"/>
    </source>
</evidence>
<comment type="pathway">
    <text evidence="1 6">Cofactor biosynthesis; NAD(+) biosynthesis; nicotinate D-ribonucleotide from quinolinate: step 1/1.</text>
</comment>
<comment type="catalytic activity">
    <reaction evidence="6">
        <text>nicotinate beta-D-ribonucleotide + CO2 + diphosphate = quinolinate + 5-phospho-alpha-D-ribose 1-diphosphate + 2 H(+)</text>
        <dbReference type="Rhea" id="RHEA:12733"/>
        <dbReference type="ChEBI" id="CHEBI:15378"/>
        <dbReference type="ChEBI" id="CHEBI:16526"/>
        <dbReference type="ChEBI" id="CHEBI:29959"/>
        <dbReference type="ChEBI" id="CHEBI:33019"/>
        <dbReference type="ChEBI" id="CHEBI:57502"/>
        <dbReference type="ChEBI" id="CHEBI:58017"/>
        <dbReference type="EC" id="2.4.2.19"/>
    </reaction>
</comment>
<organism evidence="10 11">
    <name type="scientific">Saccharolobus islandicus (strain M.16.27)</name>
    <name type="common">Sulfolobus islandicus</name>
    <dbReference type="NCBI Taxonomy" id="427318"/>
    <lineage>
        <taxon>Archaea</taxon>
        <taxon>Thermoproteota</taxon>
        <taxon>Thermoprotei</taxon>
        <taxon>Sulfolobales</taxon>
        <taxon>Sulfolobaceae</taxon>
        <taxon>Saccharolobus</taxon>
    </lineage>
</organism>
<feature type="transmembrane region" description="Helical" evidence="7">
    <location>
        <begin position="6"/>
        <end position="25"/>
    </location>
</feature>
<sequence length="279" mass="30989">MGTLTIIFLFLCQLSIIIFSIFNYFKPNFLTYIIKFLRKGIVKCKDSGISAGNRFVIPFLNYLGFSNINGEKDGSEVNKGDVVLIFEGNADVLTVERLILNFLGKLSGIATITNLMVKRAREVNPNVRISGTRKTTPGFRLFEKYAIEVGGDPHRYNLSDAVLIKDNHIALYGNIEELIKRVKSSVSFTKIIEVEVSSYEDAIRAYKAGADAILLDNMKPYEILPIVNELKGKVILEASGGITPDNVVDYARTGVDIISSGYTTHSSRSLDFSLDVEKI</sequence>
<dbReference type="Pfam" id="PF02749">
    <property type="entry name" value="QRPTase_N"/>
    <property type="match status" value="1"/>
</dbReference>
<dbReference type="FunFam" id="3.20.20.70:FF:000030">
    <property type="entry name" value="Nicotinate-nucleotide pyrophosphorylase, carboxylating"/>
    <property type="match status" value="1"/>
</dbReference>
<dbReference type="InterPro" id="IPR013785">
    <property type="entry name" value="Aldolase_TIM"/>
</dbReference>
<dbReference type="CDD" id="cd01572">
    <property type="entry name" value="QPRTase"/>
    <property type="match status" value="1"/>
</dbReference>
<protein>
    <recommendedName>
        <fullName evidence="6">Nicotinate-nucleotide pyrophosphorylase [carboxylating]</fullName>
        <ecNumber evidence="6">2.4.2.19</ecNumber>
    </recommendedName>
    <alternativeName>
        <fullName evidence="6">Quinolinate phosphoribosyltransferase [decarboxylating]</fullName>
    </alternativeName>
</protein>
<keyword evidence="7" id="KW-0472">Membrane</keyword>
<dbReference type="GO" id="GO:0009435">
    <property type="term" value="P:NAD+ biosynthetic process"/>
    <property type="evidence" value="ECO:0007669"/>
    <property type="project" value="UniProtKB-UniPathway"/>
</dbReference>
<evidence type="ECO:0000256" key="1">
    <source>
        <dbReference type="ARBA" id="ARBA00004893"/>
    </source>
</evidence>
<dbReference type="PIRSF" id="PIRSF006250">
    <property type="entry name" value="NadC_ModD"/>
    <property type="match status" value="1"/>
</dbReference>
<comment type="function">
    <text evidence="6">Involved in the catabolism of quinolinic acid (QA).</text>
</comment>
<dbReference type="InterPro" id="IPR036068">
    <property type="entry name" value="Nicotinate_pribotase-like_C"/>
</dbReference>
<dbReference type="NCBIfam" id="TIGR00078">
    <property type="entry name" value="nadC"/>
    <property type="match status" value="1"/>
</dbReference>
<dbReference type="Gene3D" id="3.20.20.70">
    <property type="entry name" value="Aldolase class I"/>
    <property type="match status" value="1"/>
</dbReference>
<evidence type="ECO:0000259" key="8">
    <source>
        <dbReference type="Pfam" id="PF01729"/>
    </source>
</evidence>
<comment type="subunit">
    <text evidence="6">Hexamer formed by 3 homodimers.</text>
</comment>
<dbReference type="InterPro" id="IPR022412">
    <property type="entry name" value="Quinolinate_PRibosylTrfase_N"/>
</dbReference>
<accession>C3N588</accession>
<evidence type="ECO:0000313" key="11">
    <source>
        <dbReference type="Proteomes" id="UP000002307"/>
    </source>
</evidence>
<evidence type="ECO:0000256" key="7">
    <source>
        <dbReference type="SAM" id="Phobius"/>
    </source>
</evidence>
<keyword evidence="4 6" id="KW-0328">Glycosyltransferase</keyword>
<keyword evidence="5 6" id="KW-0808">Transferase</keyword>
<comment type="similarity">
    <text evidence="2 6">Belongs to the NadC/ModD family.</text>
</comment>
<dbReference type="KEGG" id="sim:M1627_1279"/>